<dbReference type="AlphaFoldDB" id="A0A4P6K5Y7"/>
<accession>A0A4P6K5Y7</accession>
<evidence type="ECO:0000256" key="1">
    <source>
        <dbReference type="ARBA" id="ARBA00007169"/>
    </source>
</evidence>
<dbReference type="SUPFAM" id="SSF53474">
    <property type="entry name" value="alpha/beta-Hydrolases"/>
    <property type="match status" value="1"/>
</dbReference>
<dbReference type="InterPro" id="IPR029058">
    <property type="entry name" value="AB_hydrolase_fold"/>
</dbReference>
<dbReference type="GO" id="GO:0008610">
    <property type="term" value="P:lipid biosynthetic process"/>
    <property type="evidence" value="ECO:0007669"/>
    <property type="project" value="TreeGrafter"/>
</dbReference>
<evidence type="ECO:0000313" key="3">
    <source>
        <dbReference type="EMBL" id="QBD83310.1"/>
    </source>
</evidence>
<name>A0A4P6K5Y7_KTERU</name>
<reference evidence="3 4" key="1">
    <citation type="submission" date="2019-01" db="EMBL/GenBank/DDBJ databases">
        <title>Ktedonosporobacter rubrisoli SCAWS-G2.</title>
        <authorList>
            <person name="Huang Y."/>
            <person name="Yan B."/>
        </authorList>
    </citation>
    <scope>NUCLEOTIDE SEQUENCE [LARGE SCALE GENOMIC DNA]</scope>
    <source>
        <strain evidence="3 4">SCAWS-G2</strain>
    </source>
</reference>
<dbReference type="Proteomes" id="UP000290365">
    <property type="component" value="Chromosome"/>
</dbReference>
<feature type="domain" description="Thioesterase" evidence="2">
    <location>
        <begin position="7"/>
        <end position="150"/>
    </location>
</feature>
<dbReference type="KEGG" id="kbs:EPA93_48060"/>
<evidence type="ECO:0000259" key="2">
    <source>
        <dbReference type="Pfam" id="PF00975"/>
    </source>
</evidence>
<proteinExistence type="inferred from homology"/>
<sequence length="174" mass="19370">MPEVVRDRIEICPIQLPGRAHRIRERPLFTSMPALIGTLVPSILSNSPLYPWLDRPFAFFGARLGELIAFELAWALSALHKLSPAALCIAACRAPHLPGPHPLEGAEHLRIVEVIEQVRALGGTPEYILADSRLLSIILPKLRADALLGPPMRISLTLRWTAQSQPAKESRMRW</sequence>
<dbReference type="Pfam" id="PF00975">
    <property type="entry name" value="Thioesterase"/>
    <property type="match status" value="1"/>
</dbReference>
<dbReference type="PANTHER" id="PTHR11487:SF0">
    <property type="entry name" value="S-ACYL FATTY ACID SYNTHASE THIOESTERASE, MEDIUM CHAIN"/>
    <property type="match status" value="1"/>
</dbReference>
<dbReference type="EMBL" id="CP035758">
    <property type="protein sequence ID" value="QBD83310.1"/>
    <property type="molecule type" value="Genomic_DNA"/>
</dbReference>
<dbReference type="InterPro" id="IPR012223">
    <property type="entry name" value="TEII"/>
</dbReference>
<protein>
    <submittedName>
        <fullName evidence="3">Thioesterase</fullName>
    </submittedName>
</protein>
<dbReference type="OrthoDB" id="2213423at2"/>
<organism evidence="3 4">
    <name type="scientific">Ktedonosporobacter rubrisoli</name>
    <dbReference type="NCBI Taxonomy" id="2509675"/>
    <lineage>
        <taxon>Bacteria</taxon>
        <taxon>Bacillati</taxon>
        <taxon>Chloroflexota</taxon>
        <taxon>Ktedonobacteria</taxon>
        <taxon>Ktedonobacterales</taxon>
        <taxon>Ktedonosporobacteraceae</taxon>
        <taxon>Ktedonosporobacter</taxon>
    </lineage>
</organism>
<dbReference type="PANTHER" id="PTHR11487">
    <property type="entry name" value="THIOESTERASE"/>
    <property type="match status" value="1"/>
</dbReference>
<gene>
    <name evidence="3" type="ORF">EPA93_48060</name>
</gene>
<keyword evidence="4" id="KW-1185">Reference proteome</keyword>
<evidence type="ECO:0000313" key="4">
    <source>
        <dbReference type="Proteomes" id="UP000290365"/>
    </source>
</evidence>
<dbReference type="InterPro" id="IPR001031">
    <property type="entry name" value="Thioesterase"/>
</dbReference>
<dbReference type="Gene3D" id="3.40.50.1820">
    <property type="entry name" value="alpha/beta hydrolase"/>
    <property type="match status" value="1"/>
</dbReference>
<comment type="similarity">
    <text evidence="1">Belongs to the thioesterase family.</text>
</comment>